<dbReference type="AlphaFoldDB" id="A0A255YS48"/>
<dbReference type="InterPro" id="IPR053728">
    <property type="entry name" value="Alginate_Permeability_Chnl"/>
</dbReference>
<dbReference type="Pfam" id="PF13372">
    <property type="entry name" value="Alginate_exp"/>
    <property type="match status" value="1"/>
</dbReference>
<dbReference type="Gene3D" id="2.40.160.100">
    <property type="match status" value="1"/>
</dbReference>
<evidence type="ECO:0000256" key="1">
    <source>
        <dbReference type="SAM" id="SignalP"/>
    </source>
</evidence>
<evidence type="ECO:0000259" key="2">
    <source>
        <dbReference type="Pfam" id="PF13372"/>
    </source>
</evidence>
<feature type="chain" id="PRO_5013010659" description="Alginate export domain-containing protein" evidence="1">
    <location>
        <begin position="18"/>
        <end position="438"/>
    </location>
</feature>
<dbReference type="RefSeq" id="WP_094472829.1">
    <property type="nucleotide sequence ID" value="NZ_NOXT01000082.1"/>
</dbReference>
<dbReference type="EMBL" id="NOXT01000082">
    <property type="protein sequence ID" value="OYQ32032.1"/>
    <property type="molecule type" value="Genomic_DNA"/>
</dbReference>
<feature type="signal peptide" evidence="1">
    <location>
        <begin position="1"/>
        <end position="17"/>
    </location>
</feature>
<dbReference type="OrthoDB" id="7439590at2"/>
<protein>
    <recommendedName>
        <fullName evidence="2">Alginate export domain-containing protein</fullName>
    </recommendedName>
</protein>
<keyword evidence="1" id="KW-0732">Signal</keyword>
<dbReference type="Proteomes" id="UP000216991">
    <property type="component" value="Unassembled WGS sequence"/>
</dbReference>
<organism evidence="3 4">
    <name type="scientific">Sandarakinorhabdus cyanobacteriorum</name>
    <dbReference type="NCBI Taxonomy" id="1981098"/>
    <lineage>
        <taxon>Bacteria</taxon>
        <taxon>Pseudomonadati</taxon>
        <taxon>Pseudomonadota</taxon>
        <taxon>Alphaproteobacteria</taxon>
        <taxon>Sphingomonadales</taxon>
        <taxon>Sphingosinicellaceae</taxon>
        <taxon>Sandarakinorhabdus</taxon>
    </lineage>
</organism>
<feature type="domain" description="Alginate export" evidence="2">
    <location>
        <begin position="20"/>
        <end position="408"/>
    </location>
</feature>
<gene>
    <name evidence="3" type="ORF">CHU93_03790</name>
</gene>
<keyword evidence="4" id="KW-1185">Reference proteome</keyword>
<evidence type="ECO:0000313" key="3">
    <source>
        <dbReference type="EMBL" id="OYQ32032.1"/>
    </source>
</evidence>
<evidence type="ECO:0000313" key="4">
    <source>
        <dbReference type="Proteomes" id="UP000216991"/>
    </source>
</evidence>
<comment type="caution">
    <text evidence="3">The sequence shown here is derived from an EMBL/GenBank/DDBJ whole genome shotgun (WGS) entry which is preliminary data.</text>
</comment>
<accession>A0A255YS48</accession>
<dbReference type="InterPro" id="IPR025388">
    <property type="entry name" value="Alginate_export_dom"/>
</dbReference>
<name>A0A255YS48_9SPHN</name>
<proteinExistence type="predicted"/>
<reference evidence="3 4" key="1">
    <citation type="submission" date="2017-07" db="EMBL/GenBank/DDBJ databases">
        <title>Sandarakinorhabdus cyanobacteriorum sp. nov., a novel bacterium isolated from cyanobacterial aggregates in a eutrophic lake.</title>
        <authorList>
            <person name="Cai H."/>
        </authorList>
    </citation>
    <scope>NUCLEOTIDE SEQUENCE [LARGE SCALE GENOMIC DNA]</scope>
    <source>
        <strain evidence="3 4">TH057</strain>
    </source>
</reference>
<sequence length="438" mass="47328">MRAAALALLAVATPAAAGDWLDLSAYQRARLEAVSGDIRPGGTEQSALMLRTVVAARLGDGPVKLNTELWDVRAYAIAPGTRLNTNDVNALEPVVANISADLAGLAGQLGPGGRASLTIGRMIANVGSRRVVAAEDYRNTISASTGVRLDLANRQWAATLIWLMPDQRLPNDAARLRRNAVVLDRENADLVIWGGDLLRHLPGLDVEASLFHLAEHDQPSLASRDRQLTTASLRLLKPRHAGGWDGEVEAAWQWGAASRTTSPAAARLPVAAWFIHADLGHSWAGPWQPRLSFVADMVSGDRPGDTIRRFDPLFGIRQPDYAPGSLYAYIGRTNVMFAGIKGEVANSRSDANLSLKPMWAQSRTDQFSQSGARDPSGRSGRFAGWEVSSRVRHWLIPKRLRMEADAVLMARRGLLKNAPGLPAGDHVAYGSISLQANF</sequence>